<evidence type="ECO:0000259" key="2">
    <source>
        <dbReference type="PROSITE" id="PS50181"/>
    </source>
</evidence>
<protein>
    <recommendedName>
        <fullName evidence="2">F-box domain-containing protein</fullName>
    </recommendedName>
</protein>
<evidence type="ECO:0000256" key="1">
    <source>
        <dbReference type="SAM" id="MobiDB-lite"/>
    </source>
</evidence>
<gene>
    <name evidence="3" type="ORF">INT45_007493</name>
</gene>
<dbReference type="AlphaFoldDB" id="A0A8H7VST7"/>
<feature type="domain" description="F-box" evidence="2">
    <location>
        <begin position="401"/>
        <end position="447"/>
    </location>
</feature>
<proteinExistence type="predicted"/>
<name>A0A8H7VST7_9FUNG</name>
<dbReference type="GO" id="GO:0030674">
    <property type="term" value="F:protein-macromolecule adaptor activity"/>
    <property type="evidence" value="ECO:0007669"/>
    <property type="project" value="InterPro"/>
</dbReference>
<dbReference type="InterPro" id="IPR032675">
    <property type="entry name" value="LRR_dom_sf"/>
</dbReference>
<dbReference type="InterPro" id="IPR007131">
    <property type="entry name" value="SHD1"/>
</dbReference>
<dbReference type="PROSITE" id="PS50181">
    <property type="entry name" value="FBOX"/>
    <property type="match status" value="1"/>
</dbReference>
<dbReference type="GO" id="GO:0008092">
    <property type="term" value="F:cytoskeletal protein binding"/>
    <property type="evidence" value="ECO:0007669"/>
    <property type="project" value="InterPro"/>
</dbReference>
<dbReference type="Gene3D" id="3.80.10.10">
    <property type="entry name" value="Ribonuclease Inhibitor"/>
    <property type="match status" value="1"/>
</dbReference>
<feature type="region of interest" description="Disordered" evidence="1">
    <location>
        <begin position="176"/>
        <end position="263"/>
    </location>
</feature>
<dbReference type="OrthoDB" id="2285780at2759"/>
<reference evidence="3 4" key="1">
    <citation type="submission" date="2020-12" db="EMBL/GenBank/DDBJ databases">
        <title>Metabolic potential, ecology and presence of endohyphal bacteria is reflected in genomic diversity of Mucoromycotina.</title>
        <authorList>
            <person name="Muszewska A."/>
            <person name="Okrasinska A."/>
            <person name="Steczkiewicz K."/>
            <person name="Drgas O."/>
            <person name="Orlowska M."/>
            <person name="Perlinska-Lenart U."/>
            <person name="Aleksandrzak-Piekarczyk T."/>
            <person name="Szatraj K."/>
            <person name="Zielenkiewicz U."/>
            <person name="Pilsyk S."/>
            <person name="Malc E."/>
            <person name="Mieczkowski P."/>
            <person name="Kruszewska J.S."/>
            <person name="Biernat P."/>
            <person name="Pawlowska J."/>
        </authorList>
    </citation>
    <scope>NUCLEOTIDE SEQUENCE [LARGE SCALE GENOMIC DNA]</scope>
    <source>
        <strain evidence="3 4">CBS 142.35</strain>
    </source>
</reference>
<feature type="compositionally biased region" description="Polar residues" evidence="1">
    <location>
        <begin position="187"/>
        <end position="211"/>
    </location>
</feature>
<dbReference type="Proteomes" id="UP000646827">
    <property type="component" value="Unassembled WGS sequence"/>
</dbReference>
<dbReference type="Pfam" id="PF03983">
    <property type="entry name" value="SHD1"/>
    <property type="match status" value="1"/>
</dbReference>
<dbReference type="InterPro" id="IPR001810">
    <property type="entry name" value="F-box_dom"/>
</dbReference>
<comment type="caution">
    <text evidence="3">The sequence shown here is derived from an EMBL/GenBank/DDBJ whole genome shotgun (WGS) entry which is preliminary data.</text>
</comment>
<dbReference type="GO" id="GO:0042802">
    <property type="term" value="F:identical protein binding"/>
    <property type="evidence" value="ECO:0007669"/>
    <property type="project" value="InterPro"/>
</dbReference>
<accession>A0A8H7VST7</accession>
<dbReference type="SUPFAM" id="SSF81383">
    <property type="entry name" value="F-box domain"/>
    <property type="match status" value="1"/>
</dbReference>
<evidence type="ECO:0000313" key="3">
    <source>
        <dbReference type="EMBL" id="KAG2227468.1"/>
    </source>
</evidence>
<dbReference type="EMBL" id="JAEPRB010000007">
    <property type="protein sequence ID" value="KAG2227468.1"/>
    <property type="molecule type" value="Genomic_DNA"/>
</dbReference>
<sequence>MADIQHQSMRVWTGSDGKFEVEASYIGLFQNTKVKLRKQGGGMIAVPLNRLCEADVAYIAARSGLSNLASNDNNNTNNDIAGTITAASGTVDTTIMQKPDNPSDVNIPSPTLGISFVAETVTTKAIQNNEAAAITSVSSPPPPHPQQQQQPQSQAEVPIAAMQTLSVSNTILPLDGYFSPRPHEHAPSSTPGVPNNMAQAPINQTQPPSQKSLDHPNYLQDEQHNRSMTSPPTIINHPPVYGHTGYPQEEQHRSMTPPQQAISYPPLHNYSYQPQMVAGNHYSGYPQQEHHNRHPQSVTPGVASIYENSLSSNSYQGHQNLAVSTPPITTTMTATSYSQQQQQLESHAATETFVLTKIEHGGPQRVRAMRPESVQLLSQRSLSSITEKLIHSPQGQWQPRPQTLAGFPPNVLTTIGKFLDARTRVRLASVCRSFLQAMFRPHVWRHIWFLHQDLYRVDSPMIHAMTQTLKGYQLYHAVYTVVLDGSAVTADSVVHVLLNFLSLRHLSIKSCWQVYSFPLCGKLMQLATTGQRGAPIQLEKIELGKALRRGIDKKEAEKKPNLPQSFGQDVEGIRTALEQLAGRPVQIDCYLCDFCHVGVSGPMLMCFACGPLHIHKCTQCAPKCDRCSTRICNMPQCRGKSIQITTKKCGQCEKALSICNQPHNQACLAAKKPCEKCNNVYHVQCRTNDGGYISNQCSRCGIVACPTCELSGCAGGCFGQWCPGCIEHVDLAHCKCFVLERKTGGKMRKKNVCKNCRKGCGKCSTSGFCTRCLGVHKNQCR</sequence>
<dbReference type="InterPro" id="IPR036047">
    <property type="entry name" value="F-box-like_dom_sf"/>
</dbReference>
<keyword evidence="4" id="KW-1185">Reference proteome</keyword>
<organism evidence="3 4">
    <name type="scientific">Circinella minor</name>
    <dbReference type="NCBI Taxonomy" id="1195481"/>
    <lineage>
        <taxon>Eukaryota</taxon>
        <taxon>Fungi</taxon>
        <taxon>Fungi incertae sedis</taxon>
        <taxon>Mucoromycota</taxon>
        <taxon>Mucoromycotina</taxon>
        <taxon>Mucoromycetes</taxon>
        <taxon>Mucorales</taxon>
        <taxon>Lichtheimiaceae</taxon>
        <taxon>Circinella</taxon>
    </lineage>
</organism>
<dbReference type="GO" id="GO:0043130">
    <property type="term" value="F:ubiquitin binding"/>
    <property type="evidence" value="ECO:0007669"/>
    <property type="project" value="InterPro"/>
</dbReference>
<evidence type="ECO:0000313" key="4">
    <source>
        <dbReference type="Proteomes" id="UP000646827"/>
    </source>
</evidence>
<dbReference type="Gene3D" id="2.30.30.700">
    <property type="entry name" value="SLA1 homology domain 1"/>
    <property type="match status" value="1"/>
</dbReference>
<dbReference type="Pfam" id="PF12937">
    <property type="entry name" value="F-box-like"/>
    <property type="match status" value="1"/>
</dbReference>
<dbReference type="SMART" id="SM00256">
    <property type="entry name" value="FBOX"/>
    <property type="match status" value="1"/>
</dbReference>
<feature type="region of interest" description="Disordered" evidence="1">
    <location>
        <begin position="134"/>
        <end position="156"/>
    </location>
</feature>